<evidence type="ECO:0000313" key="7">
    <source>
        <dbReference type="Proteomes" id="UP001230188"/>
    </source>
</evidence>
<protein>
    <recommendedName>
        <fullName evidence="5">RPA-interacting protein C-terminal domain-containing protein</fullName>
    </recommendedName>
</protein>
<accession>A0AAD7UK84</accession>
<evidence type="ECO:0000256" key="1">
    <source>
        <dbReference type="ARBA" id="ARBA00022723"/>
    </source>
</evidence>
<evidence type="ECO:0000313" key="6">
    <source>
        <dbReference type="EMBL" id="KAJ8610012.1"/>
    </source>
</evidence>
<reference evidence="6" key="1">
    <citation type="submission" date="2023-01" db="EMBL/GenBank/DDBJ databases">
        <title>Metagenome sequencing of chrysophaentin producing Chrysophaeum taylorii.</title>
        <authorList>
            <person name="Davison J."/>
            <person name="Bewley C."/>
        </authorList>
    </citation>
    <scope>NUCLEOTIDE SEQUENCE</scope>
    <source>
        <strain evidence="6">NIES-1699</strain>
    </source>
</reference>
<keyword evidence="1" id="KW-0479">Metal-binding</keyword>
<keyword evidence="3" id="KW-0862">Zinc</keyword>
<gene>
    <name evidence="6" type="ORF">CTAYLR_006634</name>
</gene>
<dbReference type="AlphaFoldDB" id="A0AAD7UK84"/>
<proteinExistence type="predicted"/>
<name>A0AAD7UK84_9STRA</name>
<evidence type="ECO:0000259" key="5">
    <source>
        <dbReference type="Pfam" id="PF14768"/>
    </source>
</evidence>
<dbReference type="GO" id="GO:0006606">
    <property type="term" value="P:protein import into nucleus"/>
    <property type="evidence" value="ECO:0007669"/>
    <property type="project" value="TreeGrafter"/>
</dbReference>
<dbReference type="EMBL" id="JAQMWT010000122">
    <property type="protein sequence ID" value="KAJ8610012.1"/>
    <property type="molecule type" value="Genomic_DNA"/>
</dbReference>
<comment type="caution">
    <text evidence="6">The sequence shown here is derived from an EMBL/GenBank/DDBJ whole genome shotgun (WGS) entry which is preliminary data.</text>
</comment>
<dbReference type="GO" id="GO:0005634">
    <property type="term" value="C:nucleus"/>
    <property type="evidence" value="ECO:0007669"/>
    <property type="project" value="TreeGrafter"/>
</dbReference>
<keyword evidence="7" id="KW-1185">Reference proteome</keyword>
<organism evidence="6 7">
    <name type="scientific">Chrysophaeum taylorii</name>
    <dbReference type="NCBI Taxonomy" id="2483200"/>
    <lineage>
        <taxon>Eukaryota</taxon>
        <taxon>Sar</taxon>
        <taxon>Stramenopiles</taxon>
        <taxon>Ochrophyta</taxon>
        <taxon>Pelagophyceae</taxon>
        <taxon>Pelagomonadales</taxon>
        <taxon>Pelagomonadaceae</taxon>
        <taxon>Chrysophaeum</taxon>
    </lineage>
</organism>
<sequence>MIVLNEMVGLQATPRRFARGRERLTPKEESRLVTVESIRRRCLDRIKRDRQASVWERRHADRAIPVTIEKRARMLLDDVLALSAKRGESADESWSTDSHNSSEDAAVDDGDLISPDDEAALMVELEAELRAWEAEEYEREAATYAEDLEREARCVEEAGAEFDDDQRYAADGEDSLVLCPVCNGGWLERTVRYDYRASFDCRKCGIRIADHCDGLGLVHLRHLLARAFEEHRLSGCDARPTFMTDPRFGADLAILLCRCANCNFCNAVM</sequence>
<feature type="domain" description="RPA-interacting protein C-terminal" evidence="5">
    <location>
        <begin position="178"/>
        <end position="266"/>
    </location>
</feature>
<feature type="region of interest" description="Disordered" evidence="4">
    <location>
        <begin position="87"/>
        <end position="113"/>
    </location>
</feature>
<dbReference type="Pfam" id="PF14768">
    <property type="entry name" value="RPA_interact_C"/>
    <property type="match status" value="1"/>
</dbReference>
<keyword evidence="2" id="KW-0863">Zinc-finger</keyword>
<evidence type="ECO:0000256" key="3">
    <source>
        <dbReference type="ARBA" id="ARBA00022833"/>
    </source>
</evidence>
<dbReference type="Proteomes" id="UP001230188">
    <property type="component" value="Unassembled WGS sequence"/>
</dbReference>
<evidence type="ECO:0000256" key="4">
    <source>
        <dbReference type="SAM" id="MobiDB-lite"/>
    </source>
</evidence>
<dbReference type="InterPro" id="IPR028159">
    <property type="entry name" value="RPA_interact_C_dom"/>
</dbReference>
<evidence type="ECO:0000256" key="2">
    <source>
        <dbReference type="ARBA" id="ARBA00022771"/>
    </source>
</evidence>
<dbReference type="PANTHER" id="PTHR31742">
    <property type="entry name" value="RPA-INTERACTING PROTEIN RPAIN"/>
    <property type="match status" value="1"/>
</dbReference>
<dbReference type="GO" id="GO:0008270">
    <property type="term" value="F:zinc ion binding"/>
    <property type="evidence" value="ECO:0007669"/>
    <property type="project" value="UniProtKB-KW"/>
</dbReference>
<dbReference type="PANTHER" id="PTHR31742:SF1">
    <property type="entry name" value="RPA-INTERACTING PROTEIN"/>
    <property type="match status" value="1"/>
</dbReference>
<dbReference type="InterPro" id="IPR028156">
    <property type="entry name" value="RIP"/>
</dbReference>